<dbReference type="InterPro" id="IPR029055">
    <property type="entry name" value="Ntn_hydrolases_N"/>
</dbReference>
<dbReference type="SUPFAM" id="SSF56235">
    <property type="entry name" value="N-terminal nucleophile aminohydrolases (Ntn hydrolases)"/>
    <property type="match status" value="1"/>
</dbReference>
<accession>A0A2G8KP93</accession>
<gene>
    <name evidence="6" type="ORF">BSL78_13276</name>
</gene>
<dbReference type="OrthoDB" id="188713at2759"/>
<evidence type="ECO:0008006" key="8">
    <source>
        <dbReference type="Google" id="ProtNLM"/>
    </source>
</evidence>
<keyword evidence="7" id="KW-1185">Reference proteome</keyword>
<proteinExistence type="inferred from homology"/>
<evidence type="ECO:0000256" key="5">
    <source>
        <dbReference type="SAM" id="SignalP"/>
    </source>
</evidence>
<keyword evidence="4" id="KW-0812">Transmembrane</keyword>
<feature type="chain" id="PRO_5013956801" description="N(4)-(Beta-N-acetylglucosaminyl)-L-asparaginase" evidence="5">
    <location>
        <begin position="26"/>
        <end position="371"/>
    </location>
</feature>
<evidence type="ECO:0000256" key="2">
    <source>
        <dbReference type="PIRSR" id="PIRSR600246-1"/>
    </source>
</evidence>
<organism evidence="6 7">
    <name type="scientific">Stichopus japonicus</name>
    <name type="common">Sea cucumber</name>
    <dbReference type="NCBI Taxonomy" id="307972"/>
    <lineage>
        <taxon>Eukaryota</taxon>
        <taxon>Metazoa</taxon>
        <taxon>Echinodermata</taxon>
        <taxon>Eleutherozoa</taxon>
        <taxon>Echinozoa</taxon>
        <taxon>Holothuroidea</taxon>
        <taxon>Aspidochirotacea</taxon>
        <taxon>Aspidochirotida</taxon>
        <taxon>Stichopodidae</taxon>
        <taxon>Apostichopus</taxon>
    </lineage>
</organism>
<dbReference type="Pfam" id="PF01112">
    <property type="entry name" value="Asparaginase_2"/>
    <property type="match status" value="2"/>
</dbReference>
<dbReference type="PANTHER" id="PTHR10188:SF6">
    <property type="entry name" value="N(4)-(BETA-N-ACETYLGLUCOSAMINYL)-L-ASPARAGINASE"/>
    <property type="match status" value="1"/>
</dbReference>
<dbReference type="STRING" id="307972.A0A2G8KP93"/>
<comment type="similarity">
    <text evidence="1">Belongs to the Ntn-hydrolase family.</text>
</comment>
<feature type="site" description="Cleavage; by autolysis" evidence="3">
    <location>
        <begin position="222"/>
        <end position="223"/>
    </location>
</feature>
<feature type="transmembrane region" description="Helical" evidence="4">
    <location>
        <begin position="347"/>
        <end position="368"/>
    </location>
</feature>
<dbReference type="CDD" id="cd04513">
    <property type="entry name" value="Glycosylasparaginase"/>
    <property type="match status" value="1"/>
</dbReference>
<sequence>MKMIGKQHIASVLLCLQLYLPISLAMNGDLLPLIINTWNFSMATSQTWQPLDAGAPAIDIVVQGCSACEELQCDGSVGYGNHPDDIGETTLDAMVMDGYFLLAYIANSEKHDYANWSRWRSTEGEGCHFSRTGGDEFFKAHPLVGESATKFAVAIGFKEESLSTNKSVEAFNEWKKSNCQPNYWKNVWPDPSKSCGPYKPSPGGVKMTPPTANQDISQENHDTIGMIAIDRMNNVAAGSSRRLTHPGAGGYADNDVGGAAATGDGDIMMRFLPSFFVVEQMRMGIDPDDACTNAIKRIIRHYPDFSGAVVAATINGTYGAACHNANFVYNIQNPSMPQMMTVPVTCIRSVATVTLPGVILPPVLFLFLKCI</sequence>
<dbReference type="Gene3D" id="3.60.20.30">
    <property type="entry name" value="(Glycosyl)asparaginase"/>
    <property type="match status" value="1"/>
</dbReference>
<feature type="active site" description="Nucleophile" evidence="2">
    <location>
        <position position="223"/>
    </location>
</feature>
<dbReference type="EMBL" id="MRZV01000445">
    <property type="protein sequence ID" value="PIK49833.1"/>
    <property type="molecule type" value="Genomic_DNA"/>
</dbReference>
<dbReference type="AlphaFoldDB" id="A0A2G8KP93"/>
<keyword evidence="4" id="KW-1133">Transmembrane helix</keyword>
<dbReference type="GO" id="GO:0003948">
    <property type="term" value="F:N4-(beta-N-acetylglucosaminyl)-L-asparaginase activity"/>
    <property type="evidence" value="ECO:0007669"/>
    <property type="project" value="TreeGrafter"/>
</dbReference>
<evidence type="ECO:0000256" key="4">
    <source>
        <dbReference type="SAM" id="Phobius"/>
    </source>
</evidence>
<feature type="signal peptide" evidence="5">
    <location>
        <begin position="1"/>
        <end position="25"/>
    </location>
</feature>
<dbReference type="PANTHER" id="PTHR10188">
    <property type="entry name" value="L-ASPARAGINASE"/>
    <property type="match status" value="1"/>
</dbReference>
<dbReference type="InterPro" id="IPR000246">
    <property type="entry name" value="Peptidase_T2"/>
</dbReference>
<evidence type="ECO:0000256" key="1">
    <source>
        <dbReference type="ARBA" id="ARBA00010872"/>
    </source>
</evidence>
<evidence type="ECO:0000313" key="7">
    <source>
        <dbReference type="Proteomes" id="UP000230750"/>
    </source>
</evidence>
<keyword evidence="5" id="KW-0732">Signal</keyword>
<dbReference type="Proteomes" id="UP000230750">
    <property type="component" value="Unassembled WGS sequence"/>
</dbReference>
<comment type="caution">
    <text evidence="6">The sequence shown here is derived from an EMBL/GenBank/DDBJ whole genome shotgun (WGS) entry which is preliminary data.</text>
</comment>
<dbReference type="GO" id="GO:0005764">
    <property type="term" value="C:lysosome"/>
    <property type="evidence" value="ECO:0007669"/>
    <property type="project" value="TreeGrafter"/>
</dbReference>
<name>A0A2G8KP93_STIJA</name>
<keyword evidence="4" id="KW-0472">Membrane</keyword>
<evidence type="ECO:0000256" key="3">
    <source>
        <dbReference type="PIRSR" id="PIRSR600246-3"/>
    </source>
</evidence>
<reference evidence="6 7" key="1">
    <citation type="journal article" date="2017" name="PLoS Biol.">
        <title>The sea cucumber genome provides insights into morphological evolution and visceral regeneration.</title>
        <authorList>
            <person name="Zhang X."/>
            <person name="Sun L."/>
            <person name="Yuan J."/>
            <person name="Sun Y."/>
            <person name="Gao Y."/>
            <person name="Zhang L."/>
            <person name="Li S."/>
            <person name="Dai H."/>
            <person name="Hamel J.F."/>
            <person name="Liu C."/>
            <person name="Yu Y."/>
            <person name="Liu S."/>
            <person name="Lin W."/>
            <person name="Guo K."/>
            <person name="Jin S."/>
            <person name="Xu P."/>
            <person name="Storey K.B."/>
            <person name="Huan P."/>
            <person name="Zhang T."/>
            <person name="Zhou Y."/>
            <person name="Zhang J."/>
            <person name="Lin C."/>
            <person name="Li X."/>
            <person name="Xing L."/>
            <person name="Huo D."/>
            <person name="Sun M."/>
            <person name="Wang L."/>
            <person name="Mercier A."/>
            <person name="Li F."/>
            <person name="Yang H."/>
            <person name="Xiang J."/>
        </authorList>
    </citation>
    <scope>NUCLEOTIDE SEQUENCE [LARGE SCALE GENOMIC DNA]</scope>
    <source>
        <strain evidence="6">Shaxun</strain>
        <tissue evidence="6">Muscle</tissue>
    </source>
</reference>
<evidence type="ECO:0000313" key="6">
    <source>
        <dbReference type="EMBL" id="PIK49833.1"/>
    </source>
</evidence>
<protein>
    <recommendedName>
        <fullName evidence="8">N(4)-(Beta-N-acetylglucosaminyl)-L-asparaginase</fullName>
    </recommendedName>
</protein>